<evidence type="ECO:0000256" key="1">
    <source>
        <dbReference type="SAM" id="MobiDB-lite"/>
    </source>
</evidence>
<accession>A0AB39VKW7</accession>
<gene>
    <name evidence="2" type="ORF">AB3G37_14675</name>
</gene>
<feature type="region of interest" description="Disordered" evidence="1">
    <location>
        <begin position="222"/>
        <end position="308"/>
    </location>
</feature>
<evidence type="ECO:0000313" key="2">
    <source>
        <dbReference type="EMBL" id="XDU70816.1"/>
    </source>
</evidence>
<name>A0AB39VKW7_9GAMM</name>
<sequence>MLDIVNRSLYSVNYLDGNKTKPNNDVDNRNVYKSKTNIDVSIILSESATSKFPINKNEFPNLNAPSKVEVADSGSIMVLLLFLLKKLDQDAFKASSVAMVAAKSSVDVKAKAIRDESYWNCGAQVAGAIVQTGVMAISMAKANKSLNKQSAIDRKSKDSKNKALEACNSKNLDNKSKVNDAFQEKSDRFKNKFDEVNSQNQSSIDKLKNDLSKLEANQQDILKANKNIPNRESDHESFNKTKIENKKNELSRLEQDHNDNLTHQKTKFESLEADKNKKIAELDSTHNDDKQIIENEPEPPESKKDYHDQNNSFERYRSLGQLSHAFGATTTSAFSIGTANERAKQANAELDSSVNHKTNDYNRERASSYKSSALEIINQILAILEKHNATIGEIARKC</sequence>
<proteinExistence type="predicted"/>
<protein>
    <submittedName>
        <fullName evidence="2">Uncharacterized protein</fullName>
    </submittedName>
</protein>
<reference evidence="2" key="1">
    <citation type="submission" date="2024-07" db="EMBL/GenBank/DDBJ databases">
        <authorList>
            <person name="Biller S.J."/>
        </authorList>
    </citation>
    <scope>NUCLEOTIDE SEQUENCE</scope>
    <source>
        <strain evidence="2">WC2420</strain>
    </source>
</reference>
<organism evidence="2">
    <name type="scientific">Rouxiella sp. WC2420</name>
    <dbReference type="NCBI Taxonomy" id="3234145"/>
    <lineage>
        <taxon>Bacteria</taxon>
        <taxon>Pseudomonadati</taxon>
        <taxon>Pseudomonadota</taxon>
        <taxon>Gammaproteobacteria</taxon>
        <taxon>Enterobacterales</taxon>
        <taxon>Yersiniaceae</taxon>
        <taxon>Rouxiella</taxon>
    </lineage>
</organism>
<dbReference type="RefSeq" id="WP_369788261.1">
    <property type="nucleotide sequence ID" value="NZ_CP165628.1"/>
</dbReference>
<dbReference type="AlphaFoldDB" id="A0AB39VKW7"/>
<dbReference type="EMBL" id="CP165628">
    <property type="protein sequence ID" value="XDU70816.1"/>
    <property type="molecule type" value="Genomic_DNA"/>
</dbReference>
<feature type="compositionally biased region" description="Basic and acidic residues" evidence="1">
    <location>
        <begin position="229"/>
        <end position="293"/>
    </location>
</feature>